<keyword evidence="2" id="KW-1185">Reference proteome</keyword>
<name>A0AAX4KWF1_9CREN</name>
<dbReference type="CDD" id="cd17510">
    <property type="entry name" value="T3SC_YbjN-like_2"/>
    <property type="match status" value="1"/>
</dbReference>
<dbReference type="GeneID" id="89336479"/>
<dbReference type="Gene3D" id="3.30.1460.10">
    <property type="match status" value="1"/>
</dbReference>
<proteinExistence type="predicted"/>
<accession>A0AAX4KWF1</accession>
<dbReference type="EMBL" id="CP146016">
    <property type="protein sequence ID" value="WWQ59234.1"/>
    <property type="molecule type" value="Genomic_DNA"/>
</dbReference>
<sequence>MATDTEIFNWFKELGMKVELIRSSDLYFHFTVAPPSGMMPISIIRPRPDSTYYIVAVSIELEQEKLKNRPDIISEIKRELFKMNVEFFFTPDDQNPKAIQISRIIFAEGLTKNEVLNNVTLVKNSALLLLEIVRNKLLYDK</sequence>
<gene>
    <name evidence="1" type="ORF">V6M85_06885</name>
</gene>
<dbReference type="InterPro" id="IPR018747">
    <property type="entry name" value="DUF2299"/>
</dbReference>
<reference evidence="1 2" key="1">
    <citation type="submission" date="2024-02" db="EMBL/GenBank/DDBJ databases">
        <title>STSV induces naive adaptation in Sulfolobus.</title>
        <authorList>
            <person name="Xiang X."/>
            <person name="Song M."/>
        </authorList>
    </citation>
    <scope>NUCLEOTIDE SEQUENCE [LARGE SCALE GENOMIC DNA]</scope>
    <source>
        <strain evidence="1 2">RT2</strain>
    </source>
</reference>
<dbReference type="RefSeq" id="WP_338598248.1">
    <property type="nucleotide sequence ID" value="NZ_CP146016.1"/>
</dbReference>
<evidence type="ECO:0000313" key="1">
    <source>
        <dbReference type="EMBL" id="WWQ59234.1"/>
    </source>
</evidence>
<dbReference type="Proteomes" id="UP001432202">
    <property type="component" value="Chromosome"/>
</dbReference>
<dbReference type="AlphaFoldDB" id="A0AAX4KWF1"/>
<protein>
    <submittedName>
        <fullName evidence="1">DUF2299 family protein</fullName>
    </submittedName>
</protein>
<evidence type="ECO:0000313" key="2">
    <source>
        <dbReference type="Proteomes" id="UP001432202"/>
    </source>
</evidence>
<dbReference type="Pfam" id="PF10061">
    <property type="entry name" value="DUF2299"/>
    <property type="match status" value="1"/>
</dbReference>
<organism evidence="1 2">
    <name type="scientific">Sulfolobus tengchongensis</name>
    <dbReference type="NCBI Taxonomy" id="207809"/>
    <lineage>
        <taxon>Archaea</taxon>
        <taxon>Thermoproteota</taxon>
        <taxon>Thermoprotei</taxon>
        <taxon>Sulfolobales</taxon>
        <taxon>Sulfolobaceae</taxon>
        <taxon>Sulfolobus</taxon>
    </lineage>
</organism>